<dbReference type="EMBL" id="JAPDRP010000023">
    <property type="protein sequence ID" value="KAJ9637348.1"/>
    <property type="molecule type" value="Genomic_DNA"/>
</dbReference>
<organism evidence="1 2">
    <name type="scientific">Coniosporium tulheliwenetii</name>
    <dbReference type="NCBI Taxonomy" id="3383036"/>
    <lineage>
        <taxon>Eukaryota</taxon>
        <taxon>Fungi</taxon>
        <taxon>Dikarya</taxon>
        <taxon>Ascomycota</taxon>
        <taxon>Pezizomycotina</taxon>
        <taxon>Dothideomycetes</taxon>
        <taxon>Dothideomycetes incertae sedis</taxon>
        <taxon>Coniosporium</taxon>
    </lineage>
</organism>
<reference evidence="1" key="1">
    <citation type="submission" date="2022-10" db="EMBL/GenBank/DDBJ databases">
        <title>Culturing micro-colonial fungi from biological soil crusts in the Mojave desert and describing Neophaeococcomyces mojavensis, and introducing the new genera and species Taxawa tesnikishii.</title>
        <authorList>
            <person name="Kurbessoian T."/>
            <person name="Stajich J.E."/>
        </authorList>
    </citation>
    <scope>NUCLEOTIDE SEQUENCE</scope>
    <source>
        <strain evidence="1">JES_115</strain>
    </source>
</reference>
<dbReference type="Proteomes" id="UP001172680">
    <property type="component" value="Unassembled WGS sequence"/>
</dbReference>
<gene>
    <name evidence="1" type="ORF">H2199_007635</name>
</gene>
<keyword evidence="2" id="KW-1185">Reference proteome</keyword>
<evidence type="ECO:0000313" key="2">
    <source>
        <dbReference type="Proteomes" id="UP001172680"/>
    </source>
</evidence>
<sequence length="419" mass="46672">MPLHHRLELFTPEGQDSAWPVFPVRKPISPQSASGEAFAIAASYLSDCLHHHAACADVADDSKTYPRRVIDISMTDSSRTRLIDYAAHMGHYASLTYCWGGDQPGQDDSLQDAVIVARVMEVQFLWIDSLCIIQDDPGDWATESAKMSGLYRNALFTISADVAQDVHAGFLRQHNLVEEAVSVCCIGPSGGSALLSVRDSSEFCMSGSKRANTYYSSKFPLTRRAWTLQERMLSARLLHFNGREMSWECKEASRCECQGPVVTEKLARASNRTFGDVYSEWDLEKFNEVWHSVVEEYSERQLTFATHKLPAISGIARRAQHLLRHLDLDDTYLAGLWKATLPYDLAWRNPHSFAKRPATYIAPSWSWAAIEGSVSFWGGRPLLEILDAKCDLAPMVEPKCDNLTDSAGSDPTGKVVDGS</sequence>
<name>A0ACC2YPN6_9PEZI</name>
<comment type="caution">
    <text evidence="1">The sequence shown here is derived from an EMBL/GenBank/DDBJ whole genome shotgun (WGS) entry which is preliminary data.</text>
</comment>
<evidence type="ECO:0000313" key="1">
    <source>
        <dbReference type="EMBL" id="KAJ9637348.1"/>
    </source>
</evidence>
<accession>A0ACC2YPN6</accession>
<protein>
    <submittedName>
        <fullName evidence="1">Uncharacterized protein</fullName>
    </submittedName>
</protein>
<proteinExistence type="predicted"/>